<keyword evidence="7" id="KW-0808">Transferase</keyword>
<evidence type="ECO:0000256" key="7">
    <source>
        <dbReference type="ARBA" id="ARBA00022679"/>
    </source>
</evidence>
<keyword evidence="5" id="KW-0997">Cell inner membrane</keyword>
<evidence type="ECO:0000256" key="2">
    <source>
        <dbReference type="ARBA" id="ARBA00004429"/>
    </source>
</evidence>
<evidence type="ECO:0000256" key="3">
    <source>
        <dbReference type="ARBA" id="ARBA00012438"/>
    </source>
</evidence>
<reference evidence="16 18" key="2">
    <citation type="submission" date="2019-09" db="EMBL/GenBank/DDBJ databases">
        <authorList>
            <person name="Depoorter E."/>
        </authorList>
    </citation>
    <scope>NUCLEOTIDE SEQUENCE [LARGE SCALE GENOMIC DNA]</scope>
    <source>
        <strain evidence="16">LMG 24064</strain>
    </source>
</reference>
<evidence type="ECO:0000313" key="18">
    <source>
        <dbReference type="Proteomes" id="UP000494222"/>
    </source>
</evidence>
<dbReference type="InterPro" id="IPR004358">
    <property type="entry name" value="Sig_transdc_His_kin-like_C"/>
</dbReference>
<evidence type="ECO:0000256" key="12">
    <source>
        <dbReference type="ARBA" id="ARBA00023136"/>
    </source>
</evidence>
<dbReference type="OrthoDB" id="9804645at2"/>
<evidence type="ECO:0000313" key="17">
    <source>
        <dbReference type="Proteomes" id="UP000430232"/>
    </source>
</evidence>
<evidence type="ECO:0000256" key="11">
    <source>
        <dbReference type="ARBA" id="ARBA00023012"/>
    </source>
</evidence>
<feature type="domain" description="Histidine kinase" evidence="14">
    <location>
        <begin position="159"/>
        <end position="358"/>
    </location>
</feature>
<evidence type="ECO:0000256" key="8">
    <source>
        <dbReference type="ARBA" id="ARBA00022692"/>
    </source>
</evidence>
<accession>A0A6H9SQP6</accession>
<protein>
    <recommendedName>
        <fullName evidence="3">histidine kinase</fullName>
        <ecNumber evidence="3">2.7.13.3</ecNumber>
    </recommendedName>
</protein>
<gene>
    <name evidence="16" type="ORF">BLA24064_01068</name>
    <name evidence="15" type="ORF">F7R21_30890</name>
</gene>
<dbReference type="GO" id="GO:0000155">
    <property type="term" value="F:phosphorelay sensor kinase activity"/>
    <property type="evidence" value="ECO:0007669"/>
    <property type="project" value="InterPro"/>
</dbReference>
<dbReference type="RefSeq" id="WP_151068333.1">
    <property type="nucleotide sequence ID" value="NZ_CABVPL010000005.1"/>
</dbReference>
<dbReference type="SUPFAM" id="SSF47384">
    <property type="entry name" value="Homodimeric domain of signal transducing histidine kinase"/>
    <property type="match status" value="1"/>
</dbReference>
<dbReference type="SMART" id="SM00388">
    <property type="entry name" value="HisKA"/>
    <property type="match status" value="1"/>
</dbReference>
<evidence type="ECO:0000256" key="1">
    <source>
        <dbReference type="ARBA" id="ARBA00000085"/>
    </source>
</evidence>
<organism evidence="15 17">
    <name type="scientific">Burkholderia latens</name>
    <dbReference type="NCBI Taxonomy" id="488446"/>
    <lineage>
        <taxon>Bacteria</taxon>
        <taxon>Pseudomonadati</taxon>
        <taxon>Pseudomonadota</taxon>
        <taxon>Betaproteobacteria</taxon>
        <taxon>Burkholderiales</taxon>
        <taxon>Burkholderiaceae</taxon>
        <taxon>Burkholderia</taxon>
        <taxon>Burkholderia cepacia complex</taxon>
    </lineage>
</organism>
<dbReference type="PRINTS" id="PR00344">
    <property type="entry name" value="BCTRLSENSOR"/>
</dbReference>
<evidence type="ECO:0000259" key="14">
    <source>
        <dbReference type="PROSITE" id="PS50109"/>
    </source>
</evidence>
<dbReference type="InterPro" id="IPR003594">
    <property type="entry name" value="HATPase_dom"/>
</dbReference>
<dbReference type="EMBL" id="VZOJ01000150">
    <property type="protein sequence ID" value="KAB0631774.1"/>
    <property type="molecule type" value="Genomic_DNA"/>
</dbReference>
<evidence type="ECO:0000256" key="13">
    <source>
        <dbReference type="SAM" id="Phobius"/>
    </source>
</evidence>
<comment type="catalytic activity">
    <reaction evidence="1">
        <text>ATP + protein L-histidine = ADP + protein N-phospho-L-histidine.</text>
        <dbReference type="EC" id="2.7.13.3"/>
    </reaction>
</comment>
<evidence type="ECO:0000256" key="9">
    <source>
        <dbReference type="ARBA" id="ARBA00022777"/>
    </source>
</evidence>
<dbReference type="Gene3D" id="3.30.565.10">
    <property type="entry name" value="Histidine kinase-like ATPase, C-terminal domain"/>
    <property type="match status" value="1"/>
</dbReference>
<sequence>MANIPTLSSGALFESRFTRALRSIARALSAHARELVVWPVRFMLMAGVLPIAAAMYDMRGMLAHALHTAASHQLLIAVASASVVALVAAVLWLRLLGLMRLDATIGRLAAAIEDNGIEALPDALLQHGAPSIAKLARAINGAHRHHADSMTELLHVLAAYAHDLRTPLTRLMLRSAMLDDGGLRDAIERDLAEMGELVDASLACARLQCSVPEPPRRVDADALLGALVGNYRDAGQSIALDGRVGLPLVTFPHALRRVLVNLIDNALRYGEDVRVCVRVDARRVMLTVVDSGPGIVPAELEAVFKPWYRAPQTSARAPGSGLGLAIARRLTQAMQGELQLNNRSTGGLEARVTLPLAPA</sequence>
<dbReference type="PROSITE" id="PS50109">
    <property type="entry name" value="HIS_KIN"/>
    <property type="match status" value="1"/>
</dbReference>
<dbReference type="EC" id="2.7.13.3" evidence="3"/>
<evidence type="ECO:0000313" key="16">
    <source>
        <dbReference type="EMBL" id="VWB26036.1"/>
    </source>
</evidence>
<dbReference type="PANTHER" id="PTHR44936">
    <property type="entry name" value="SENSOR PROTEIN CREC"/>
    <property type="match status" value="1"/>
</dbReference>
<dbReference type="InterPro" id="IPR050980">
    <property type="entry name" value="2C_sensor_his_kinase"/>
</dbReference>
<evidence type="ECO:0000256" key="6">
    <source>
        <dbReference type="ARBA" id="ARBA00022553"/>
    </source>
</evidence>
<keyword evidence="12 13" id="KW-0472">Membrane</keyword>
<dbReference type="InterPro" id="IPR036097">
    <property type="entry name" value="HisK_dim/P_sf"/>
</dbReference>
<evidence type="ECO:0000256" key="5">
    <source>
        <dbReference type="ARBA" id="ARBA00022519"/>
    </source>
</evidence>
<keyword evidence="8 13" id="KW-0812">Transmembrane</keyword>
<dbReference type="InterPro" id="IPR036890">
    <property type="entry name" value="HATPase_C_sf"/>
</dbReference>
<dbReference type="PANTHER" id="PTHR44936:SF5">
    <property type="entry name" value="SENSOR HISTIDINE KINASE ENVZ"/>
    <property type="match status" value="1"/>
</dbReference>
<dbReference type="EMBL" id="CABVPL010000005">
    <property type="protein sequence ID" value="VWB26036.1"/>
    <property type="molecule type" value="Genomic_DNA"/>
</dbReference>
<dbReference type="GO" id="GO:0005886">
    <property type="term" value="C:plasma membrane"/>
    <property type="evidence" value="ECO:0007669"/>
    <property type="project" value="UniProtKB-SubCell"/>
</dbReference>
<dbReference type="Proteomes" id="UP000494222">
    <property type="component" value="Unassembled WGS sequence"/>
</dbReference>
<dbReference type="InterPro" id="IPR005467">
    <property type="entry name" value="His_kinase_dom"/>
</dbReference>
<keyword evidence="6" id="KW-0597">Phosphoprotein</keyword>
<keyword evidence="10 13" id="KW-1133">Transmembrane helix</keyword>
<dbReference type="Proteomes" id="UP000430232">
    <property type="component" value="Unassembled WGS sequence"/>
</dbReference>
<keyword evidence="17" id="KW-1185">Reference proteome</keyword>
<evidence type="ECO:0000256" key="10">
    <source>
        <dbReference type="ARBA" id="ARBA00022989"/>
    </source>
</evidence>
<reference evidence="15 17" key="1">
    <citation type="submission" date="2019-09" db="EMBL/GenBank/DDBJ databases">
        <title>Draft genome sequences of 48 bacterial type strains from the CCUG.</title>
        <authorList>
            <person name="Tunovic T."/>
            <person name="Pineiro-Iglesias B."/>
            <person name="Unosson C."/>
            <person name="Inganas E."/>
            <person name="Ohlen M."/>
            <person name="Cardew S."/>
            <person name="Jensie-Markopoulos S."/>
            <person name="Salva-Serra F."/>
            <person name="Jaen-Luchoro D."/>
            <person name="Karlsson R."/>
            <person name="Svensson-Stadler L."/>
            <person name="Chun J."/>
            <person name="Moore E."/>
        </authorList>
    </citation>
    <scope>NUCLEOTIDE SEQUENCE [LARGE SCALE GENOMIC DNA]</scope>
    <source>
        <strain evidence="15 17">CCUG 54555</strain>
    </source>
</reference>
<name>A0A6H9SQP6_9BURK</name>
<keyword evidence="9 15" id="KW-0418">Kinase</keyword>
<dbReference type="InterPro" id="IPR003661">
    <property type="entry name" value="HisK_dim/P_dom"/>
</dbReference>
<feature type="transmembrane region" description="Helical" evidence="13">
    <location>
        <begin position="35"/>
        <end position="54"/>
    </location>
</feature>
<dbReference type="CDD" id="cd00075">
    <property type="entry name" value="HATPase"/>
    <property type="match status" value="1"/>
</dbReference>
<comment type="subcellular location">
    <subcellularLocation>
        <location evidence="2">Cell inner membrane</location>
        <topology evidence="2">Multi-pass membrane protein</topology>
    </subcellularLocation>
</comment>
<dbReference type="Pfam" id="PF00512">
    <property type="entry name" value="HisKA"/>
    <property type="match status" value="1"/>
</dbReference>
<evidence type="ECO:0000256" key="4">
    <source>
        <dbReference type="ARBA" id="ARBA00022475"/>
    </source>
</evidence>
<dbReference type="CDD" id="cd00082">
    <property type="entry name" value="HisKA"/>
    <property type="match status" value="1"/>
</dbReference>
<evidence type="ECO:0000313" key="15">
    <source>
        <dbReference type="EMBL" id="KAB0631774.1"/>
    </source>
</evidence>
<feature type="transmembrane region" description="Helical" evidence="13">
    <location>
        <begin position="74"/>
        <end position="93"/>
    </location>
</feature>
<proteinExistence type="predicted"/>
<keyword evidence="11" id="KW-0902">Two-component regulatory system</keyword>
<dbReference type="Pfam" id="PF02518">
    <property type="entry name" value="HATPase_c"/>
    <property type="match status" value="1"/>
</dbReference>
<dbReference type="SMART" id="SM00387">
    <property type="entry name" value="HATPase_c"/>
    <property type="match status" value="1"/>
</dbReference>
<dbReference type="GeneID" id="99788333"/>
<dbReference type="Gene3D" id="1.10.287.130">
    <property type="match status" value="1"/>
</dbReference>
<keyword evidence="4" id="KW-1003">Cell membrane</keyword>
<dbReference type="SUPFAM" id="SSF55874">
    <property type="entry name" value="ATPase domain of HSP90 chaperone/DNA topoisomerase II/histidine kinase"/>
    <property type="match status" value="1"/>
</dbReference>
<dbReference type="AlphaFoldDB" id="A0A6H9SQP6"/>